<dbReference type="RefSeq" id="WP_390359476.1">
    <property type="nucleotide sequence ID" value="NZ_JBHTKJ010000007.1"/>
</dbReference>
<keyword evidence="2" id="KW-0285">Flavoprotein</keyword>
<dbReference type="Proteomes" id="UP001597040">
    <property type="component" value="Unassembled WGS sequence"/>
</dbReference>
<dbReference type="InterPro" id="IPR001155">
    <property type="entry name" value="OxRdtase_FMN_N"/>
</dbReference>
<comment type="caution">
    <text evidence="7">The sequence shown here is derived from an EMBL/GenBank/DDBJ whole genome shotgun (WGS) entry which is preliminary data.</text>
</comment>
<reference evidence="8" key="1">
    <citation type="journal article" date="2019" name="Int. J. Syst. Evol. Microbiol.">
        <title>The Global Catalogue of Microorganisms (GCM) 10K type strain sequencing project: providing services to taxonomists for standard genome sequencing and annotation.</title>
        <authorList>
            <consortium name="The Broad Institute Genomics Platform"/>
            <consortium name="The Broad Institute Genome Sequencing Center for Infectious Disease"/>
            <person name="Wu L."/>
            <person name="Ma J."/>
        </authorList>
    </citation>
    <scope>NUCLEOTIDE SEQUENCE [LARGE SCALE GENOMIC DNA]</scope>
    <source>
        <strain evidence="8">CCUG 56754</strain>
    </source>
</reference>
<feature type="domain" description="NADH:flavin oxidoreductase/NADH oxidase N-terminal" evidence="6">
    <location>
        <begin position="4"/>
        <end position="319"/>
    </location>
</feature>
<dbReference type="EMBL" id="JBHTKJ010000007">
    <property type="protein sequence ID" value="MFD1037435.1"/>
    <property type="molecule type" value="Genomic_DNA"/>
</dbReference>
<comment type="cofactor">
    <cofactor evidence="1">
        <name>FMN</name>
        <dbReference type="ChEBI" id="CHEBI:58210"/>
    </cofactor>
</comment>
<proteinExistence type="predicted"/>
<dbReference type="InterPro" id="IPR013785">
    <property type="entry name" value="Aldolase_TIM"/>
</dbReference>
<dbReference type="CDD" id="cd02932">
    <property type="entry name" value="OYE_YqiM_FMN"/>
    <property type="match status" value="1"/>
</dbReference>
<accession>A0ABW3LKI3</accession>
<keyword evidence="3" id="KW-0288">FMN</keyword>
<dbReference type="Pfam" id="PF00724">
    <property type="entry name" value="Oxidored_FMN"/>
    <property type="match status" value="1"/>
</dbReference>
<gene>
    <name evidence="7" type="ORF">ACFQ3N_03210</name>
</gene>
<evidence type="ECO:0000313" key="8">
    <source>
        <dbReference type="Proteomes" id="UP001597040"/>
    </source>
</evidence>
<name>A0ABW3LKI3_9BACI</name>
<dbReference type="PANTHER" id="PTHR43303:SF4">
    <property type="entry name" value="NADPH DEHYDROGENASE C23G7.10C-RELATED"/>
    <property type="match status" value="1"/>
</dbReference>
<evidence type="ECO:0000259" key="6">
    <source>
        <dbReference type="Pfam" id="PF00724"/>
    </source>
</evidence>
<keyword evidence="5" id="KW-0560">Oxidoreductase</keyword>
<sequence>MPGLFDPIQIKELEIKNRVMMSSMCQYQVKNLDGTPEDWHFVHYASRAIGGTGLVFFEMTNTEPRGRITENCLGIWSEKQIPFYQRITDYCHKFGAKVGLQIAHAGRKSVIEGGDIVAPSSVPFSDKSPTPRELELREINDIIEGFGKSTALAVKSGFDVIELHGAHGYLLHQFMSPASNYRRDEFGEFSKFPVDVISSVKENMPPEMPLIMRLSAIEYREGGYGFDHILKLIPSFLEAGVDVIDISTGGDGPVKPPHIYPAFQVNFAEKVKQTFKIPVINVGKLETPEVAEAVIRNGQADMVAIGKGMLRNPYWAKEAAICLGNQLLLPGEYNLGFP</sequence>
<evidence type="ECO:0000256" key="5">
    <source>
        <dbReference type="ARBA" id="ARBA00023002"/>
    </source>
</evidence>
<dbReference type="Gene3D" id="3.20.20.70">
    <property type="entry name" value="Aldolase class I"/>
    <property type="match status" value="1"/>
</dbReference>
<dbReference type="InterPro" id="IPR044152">
    <property type="entry name" value="YqjM-like"/>
</dbReference>
<protein>
    <submittedName>
        <fullName evidence="7">NADH:flavin oxidoreductase/NADH oxidase</fullName>
    </submittedName>
</protein>
<dbReference type="SUPFAM" id="SSF51395">
    <property type="entry name" value="FMN-linked oxidoreductases"/>
    <property type="match status" value="1"/>
</dbReference>
<evidence type="ECO:0000256" key="4">
    <source>
        <dbReference type="ARBA" id="ARBA00022857"/>
    </source>
</evidence>
<evidence type="ECO:0000313" key="7">
    <source>
        <dbReference type="EMBL" id="MFD1037435.1"/>
    </source>
</evidence>
<evidence type="ECO:0000256" key="1">
    <source>
        <dbReference type="ARBA" id="ARBA00001917"/>
    </source>
</evidence>
<organism evidence="7 8">
    <name type="scientific">Virgibacillus byunsanensis</name>
    <dbReference type="NCBI Taxonomy" id="570945"/>
    <lineage>
        <taxon>Bacteria</taxon>
        <taxon>Bacillati</taxon>
        <taxon>Bacillota</taxon>
        <taxon>Bacilli</taxon>
        <taxon>Bacillales</taxon>
        <taxon>Bacillaceae</taxon>
        <taxon>Virgibacillus</taxon>
    </lineage>
</organism>
<dbReference type="PANTHER" id="PTHR43303">
    <property type="entry name" value="NADPH DEHYDROGENASE C23G7.10C-RELATED"/>
    <property type="match status" value="1"/>
</dbReference>
<evidence type="ECO:0000256" key="3">
    <source>
        <dbReference type="ARBA" id="ARBA00022643"/>
    </source>
</evidence>
<keyword evidence="8" id="KW-1185">Reference proteome</keyword>
<evidence type="ECO:0000256" key="2">
    <source>
        <dbReference type="ARBA" id="ARBA00022630"/>
    </source>
</evidence>
<keyword evidence="4" id="KW-0521">NADP</keyword>